<comment type="subcellular location">
    <subcellularLocation>
        <location evidence="1">Cell membrane</location>
    </subcellularLocation>
</comment>
<evidence type="ECO:0000259" key="7">
    <source>
        <dbReference type="SMART" id="SM00134"/>
    </source>
</evidence>
<dbReference type="GO" id="GO:0030154">
    <property type="term" value="P:cell differentiation"/>
    <property type="evidence" value="ECO:0007669"/>
    <property type="project" value="UniProtKB-ARBA"/>
</dbReference>
<reference evidence="8" key="1">
    <citation type="submission" date="2025-08" db="UniProtKB">
        <authorList>
            <consortium name="Ensembl"/>
        </authorList>
    </citation>
    <scope>IDENTIFICATION</scope>
</reference>
<evidence type="ECO:0000256" key="1">
    <source>
        <dbReference type="ARBA" id="ARBA00004236"/>
    </source>
</evidence>
<dbReference type="GO" id="GO:0005886">
    <property type="term" value="C:plasma membrane"/>
    <property type="evidence" value="ECO:0007669"/>
    <property type="project" value="UniProtKB-SubCell"/>
</dbReference>
<evidence type="ECO:0000256" key="6">
    <source>
        <dbReference type="SAM" id="SignalP"/>
    </source>
</evidence>
<dbReference type="PANTHER" id="PTHR16983:SF13">
    <property type="entry name" value="LYMPHOCYTE ANTIGEN 6E"/>
    <property type="match status" value="1"/>
</dbReference>
<dbReference type="Gene3D" id="2.10.60.10">
    <property type="entry name" value="CD59"/>
    <property type="match status" value="1"/>
</dbReference>
<evidence type="ECO:0000256" key="4">
    <source>
        <dbReference type="ARBA" id="ARBA00023136"/>
    </source>
</evidence>
<dbReference type="Pfam" id="PF00087">
    <property type="entry name" value="Toxin_TOLIP"/>
    <property type="match status" value="1"/>
</dbReference>
<evidence type="ECO:0000256" key="5">
    <source>
        <dbReference type="ARBA" id="ARBA00023180"/>
    </source>
</evidence>
<dbReference type="SUPFAM" id="SSF57302">
    <property type="entry name" value="Snake toxin-like"/>
    <property type="match status" value="1"/>
</dbReference>
<reference evidence="8" key="2">
    <citation type="submission" date="2025-09" db="UniProtKB">
        <authorList>
            <consortium name="Ensembl"/>
        </authorList>
    </citation>
    <scope>IDENTIFICATION</scope>
</reference>
<dbReference type="InterPro" id="IPR035076">
    <property type="entry name" value="Toxin/TOLIP"/>
</dbReference>
<dbReference type="RefSeq" id="XP_019409118.1">
    <property type="nucleotide sequence ID" value="XM_019553573.1"/>
</dbReference>
<dbReference type="Ensembl" id="ENSCPRT00005022969.1">
    <property type="protein sequence ID" value="ENSCPRP00005019652.1"/>
    <property type="gene ID" value="ENSCPRG00005013701.1"/>
</dbReference>
<keyword evidence="2" id="KW-1003">Cell membrane</keyword>
<dbReference type="CDD" id="cd23543">
    <property type="entry name" value="TFP_LU_ECD_Ly6E"/>
    <property type="match status" value="1"/>
</dbReference>
<dbReference type="Proteomes" id="UP000594220">
    <property type="component" value="Unplaced"/>
</dbReference>
<dbReference type="SMART" id="SM00134">
    <property type="entry name" value="LU"/>
    <property type="match status" value="1"/>
</dbReference>
<keyword evidence="3 6" id="KW-0732">Signal</keyword>
<dbReference type="OMA" id="RITKMCM"/>
<evidence type="ECO:0000313" key="8">
    <source>
        <dbReference type="Ensembl" id="ENSCPRP00005019652.1"/>
    </source>
</evidence>
<dbReference type="GeneID" id="109322519"/>
<sequence>MKSFLTVLLATVLYVEQAHALLCYTCNAQPSNDGCLVADDCPDNAKYCSTTVSMSPPGSPSGIRITKMCMRMCQETFQSHGNVSTTCCQTDYCNYNSAATSGISSAVLVAAFLASSLHLVSWTGL</sequence>
<dbReference type="InterPro" id="IPR051110">
    <property type="entry name" value="Ly-6/neurotoxin-like_GPI-ap"/>
</dbReference>
<dbReference type="InterPro" id="IPR016054">
    <property type="entry name" value="LY6_UPA_recep-like"/>
</dbReference>
<proteinExistence type="predicted"/>
<dbReference type="FunFam" id="2.10.60.10:FF:000003">
    <property type="entry name" value="lymphocyte antigen 6E isoform X1"/>
    <property type="match status" value="1"/>
</dbReference>
<protein>
    <submittedName>
        <fullName evidence="8">Lymphocyte antigen 6E-like</fullName>
    </submittedName>
</protein>
<name>A0A7M4F506_CROPO</name>
<keyword evidence="9" id="KW-1185">Reference proteome</keyword>
<evidence type="ECO:0000313" key="9">
    <source>
        <dbReference type="Proteomes" id="UP000594220"/>
    </source>
</evidence>
<dbReference type="PANTHER" id="PTHR16983">
    <property type="entry name" value="UPAR/LY6 DOMAIN-CONTAINING PROTEIN"/>
    <property type="match status" value="1"/>
</dbReference>
<feature type="chain" id="PRO_5029753849" evidence="6">
    <location>
        <begin position="21"/>
        <end position="125"/>
    </location>
</feature>
<dbReference type="InterPro" id="IPR045860">
    <property type="entry name" value="Snake_toxin-like_sf"/>
</dbReference>
<gene>
    <name evidence="8" type="primary">LOC109322519</name>
</gene>
<evidence type="ECO:0000256" key="2">
    <source>
        <dbReference type="ARBA" id="ARBA00022475"/>
    </source>
</evidence>
<feature type="signal peptide" evidence="6">
    <location>
        <begin position="1"/>
        <end position="20"/>
    </location>
</feature>
<organism evidence="8 9">
    <name type="scientific">Crocodylus porosus</name>
    <name type="common">Saltwater crocodile</name>
    <name type="synonym">Estuarine crocodile</name>
    <dbReference type="NCBI Taxonomy" id="8502"/>
    <lineage>
        <taxon>Eukaryota</taxon>
        <taxon>Metazoa</taxon>
        <taxon>Chordata</taxon>
        <taxon>Craniata</taxon>
        <taxon>Vertebrata</taxon>
        <taxon>Euteleostomi</taxon>
        <taxon>Archelosauria</taxon>
        <taxon>Archosauria</taxon>
        <taxon>Crocodylia</taxon>
        <taxon>Longirostres</taxon>
        <taxon>Crocodylidae</taxon>
        <taxon>Crocodylus</taxon>
    </lineage>
</organism>
<dbReference type="AlphaFoldDB" id="A0A7M4F506"/>
<evidence type="ECO:0000256" key="3">
    <source>
        <dbReference type="ARBA" id="ARBA00022729"/>
    </source>
</evidence>
<keyword evidence="5" id="KW-0325">Glycoprotein</keyword>
<keyword evidence="4" id="KW-0472">Membrane</keyword>
<feature type="domain" description="UPAR/Ly6" evidence="7">
    <location>
        <begin position="21"/>
        <end position="108"/>
    </location>
</feature>
<dbReference type="KEGG" id="cpoo:109322519"/>
<accession>A0A7M4F506</accession>
<dbReference type="OrthoDB" id="9046871at2759"/>